<gene>
    <name evidence="6" type="ORF">Q5H92_19270</name>
</gene>
<name>A0ABT9AF91_9BACT</name>
<organism evidence="6 7">
    <name type="scientific">Hymenobacter mellowenesis</name>
    <dbReference type="NCBI Taxonomy" id="3063995"/>
    <lineage>
        <taxon>Bacteria</taxon>
        <taxon>Pseudomonadati</taxon>
        <taxon>Bacteroidota</taxon>
        <taxon>Cytophagia</taxon>
        <taxon>Cytophagales</taxon>
        <taxon>Hymenobacteraceae</taxon>
        <taxon>Hymenobacter</taxon>
    </lineage>
</organism>
<dbReference type="InterPro" id="IPR052754">
    <property type="entry name" value="NTPase_KAP_P-loop"/>
</dbReference>
<feature type="region of interest" description="Disordered" evidence="2">
    <location>
        <begin position="163"/>
        <end position="183"/>
    </location>
</feature>
<dbReference type="PANTHER" id="PTHR22674">
    <property type="entry name" value="NTPASE, KAP FAMILY P-LOOP DOMAIN-CONTAINING 1"/>
    <property type="match status" value="1"/>
</dbReference>
<feature type="domain" description="TIR" evidence="5">
    <location>
        <begin position="21"/>
        <end position="133"/>
    </location>
</feature>
<comment type="caution">
    <text evidence="6">The sequence shown here is derived from an EMBL/GenBank/DDBJ whole genome shotgun (WGS) entry which is preliminary data.</text>
</comment>
<sequence>MTDSLQPAEFLTSTNSPDAFILFNEQEIEVKQVVEALEALGVRTFFWRRDIPYGKSWQDVEAQHLSAARVVLLFLGKAGWGPTHMRLAREAERLDKRIIPVLLAELPPGAKTDTDGLFNRLRYFDLRNRNAETIGHLAQAILRADEQTNSVLVAPQVSEISTPPVGAQLSADPPSSPPNALSSLNSAADGRFDYIVDVFVNGDQPAQFRELEVIRTSPSLDRQALARRLREEIEGRFSPNREVEFSSAIRAPNEIPLIRSWLLSALVWCDAEGADSRVLLMKHLDVLVEAYSNARFWTLGGLYERGASYVGEAAVQCLRDPEAQVATLAQVIHLPPDAEKADAFAQLLQRLESPDAVTAWPVLRALRVVPVPALAAAVCQQFVRMEAGSAHGYDALYALASPSMAQPAAALLLGPFKLTLEQVVQRVVSHTRSANATAIENFAGFLAVFDRAEVERLLAQTQRDPNTGPAARELQRFLRDHRPTLATPVSSYLPGYQADTNDTANDQLNIQEDVQTLTAVMLARDIQPPLAIGLFGDWGSGKSFFMKSMRQVTQQLTQQATLDPNSPFCADVVSIEFNAWHYVDTNLWASLVSFILEKLDAHVSPVLSAGEEMAATSLELELAKGAVTKAEGEKERVEEQITERRHKLVQLQQDRESKQIALSELRWQDFKKVLSAEDKQTIESASERLGIPSALTSLDKLTQAVAESATLWARIQALLRAIISFRSMWWLLGLLVGVLVVIPILLHKIQEHLPVGSLLDWGAARIANWIAFVAGLTGIVQSAIKKVGAYVRTVVGAKERVERFLTNRNQVPNPEALALQQKIEVLVTQEQTAAAGLSAAEARVVALEERIRALQERQSLAHFLTERSHSDDYRKHLGLISTIRRDFEHLADRLKKGSRSEHSAGSVDRIVLYIDDLDRCPTHKVIEVLQAIHLLLAHELFVVVVGVDPRWLLHSLHRNFTPFQSEEEHPASPLDDWQTTPQNYLEKIFQIPFSLRPMAQGGYRQLMSSLFEPSGLEPVTATLTSPVGPATSIPPTVDKAAGGTAQPTTTPALDAAVAPLLPPTPARETLVEPQTASAMRIPSIALAIRSWETQFAGELFELIPTPRAAKRFTNIYRLLKAQVRPIQLLQFEGSAAQPGDFQVAMLLLAILIGCPGEAATIFLQLQECARAQSTMNEVWTGISQTAIKPNELQRITACMDSLMAMPHFPQNSVTYQEWLPRVARFSFELGRLILPLPVAHHSIDATLSVRVANRTF</sequence>
<feature type="transmembrane region" description="Helical" evidence="3">
    <location>
        <begin position="766"/>
        <end position="784"/>
    </location>
</feature>
<keyword evidence="3" id="KW-1133">Transmembrane helix</keyword>
<dbReference type="SUPFAM" id="SSF52200">
    <property type="entry name" value="Toll/Interleukin receptor TIR domain"/>
    <property type="match status" value="1"/>
</dbReference>
<proteinExistence type="predicted"/>
<feature type="domain" description="KAP NTPase" evidence="4">
    <location>
        <begin position="523"/>
        <end position="602"/>
    </location>
</feature>
<dbReference type="InterPro" id="IPR000157">
    <property type="entry name" value="TIR_dom"/>
</dbReference>
<evidence type="ECO:0000313" key="7">
    <source>
        <dbReference type="Proteomes" id="UP001167796"/>
    </source>
</evidence>
<keyword evidence="3" id="KW-0472">Membrane</keyword>
<dbReference type="InterPro" id="IPR011646">
    <property type="entry name" value="KAP_P-loop"/>
</dbReference>
<reference evidence="6" key="1">
    <citation type="submission" date="2023-07" db="EMBL/GenBank/DDBJ databases">
        <authorList>
            <person name="Kim M.K."/>
        </authorList>
    </citation>
    <scope>NUCLEOTIDE SEQUENCE</scope>
    <source>
        <strain evidence="6">M29</strain>
    </source>
</reference>
<dbReference type="RefSeq" id="WP_305013193.1">
    <property type="nucleotide sequence ID" value="NZ_JAUQSX010000011.1"/>
</dbReference>
<dbReference type="Pfam" id="PF07693">
    <property type="entry name" value="KAP_NTPase"/>
    <property type="match status" value="2"/>
</dbReference>
<evidence type="ECO:0000313" key="6">
    <source>
        <dbReference type="EMBL" id="MDO7848516.1"/>
    </source>
</evidence>
<dbReference type="EMBL" id="JAUQSX010000011">
    <property type="protein sequence ID" value="MDO7848516.1"/>
    <property type="molecule type" value="Genomic_DNA"/>
</dbReference>
<keyword evidence="1" id="KW-0175">Coiled coil</keyword>
<evidence type="ECO:0000256" key="3">
    <source>
        <dbReference type="SAM" id="Phobius"/>
    </source>
</evidence>
<evidence type="ECO:0000259" key="4">
    <source>
        <dbReference type="Pfam" id="PF07693"/>
    </source>
</evidence>
<evidence type="ECO:0000256" key="2">
    <source>
        <dbReference type="SAM" id="MobiDB-lite"/>
    </source>
</evidence>
<feature type="domain" description="KAP NTPase" evidence="4">
    <location>
        <begin position="906"/>
        <end position="1115"/>
    </location>
</feature>
<evidence type="ECO:0000256" key="1">
    <source>
        <dbReference type="SAM" id="Coils"/>
    </source>
</evidence>
<dbReference type="Proteomes" id="UP001167796">
    <property type="component" value="Unassembled WGS sequence"/>
</dbReference>
<accession>A0ABT9AF91</accession>
<keyword evidence="3" id="KW-0812">Transmembrane</keyword>
<dbReference type="InterPro" id="IPR035897">
    <property type="entry name" value="Toll_tir_struct_dom_sf"/>
</dbReference>
<dbReference type="PANTHER" id="PTHR22674:SF6">
    <property type="entry name" value="NTPASE KAP FAMILY P-LOOP DOMAIN-CONTAINING PROTEIN 1"/>
    <property type="match status" value="1"/>
</dbReference>
<feature type="transmembrane region" description="Helical" evidence="3">
    <location>
        <begin position="728"/>
        <end position="746"/>
    </location>
</feature>
<protein>
    <submittedName>
        <fullName evidence="6">P-loop NTPase fold protein</fullName>
    </submittedName>
</protein>
<keyword evidence="7" id="KW-1185">Reference proteome</keyword>
<dbReference type="Pfam" id="PF13676">
    <property type="entry name" value="TIR_2"/>
    <property type="match status" value="1"/>
</dbReference>
<evidence type="ECO:0000259" key="5">
    <source>
        <dbReference type="Pfam" id="PF13676"/>
    </source>
</evidence>
<feature type="compositionally biased region" description="Low complexity" evidence="2">
    <location>
        <begin position="170"/>
        <end position="183"/>
    </location>
</feature>
<dbReference type="Gene3D" id="3.40.50.10140">
    <property type="entry name" value="Toll/interleukin-1 receptor homology (TIR) domain"/>
    <property type="match status" value="1"/>
</dbReference>
<feature type="coiled-coil region" evidence="1">
    <location>
        <begin position="620"/>
        <end position="654"/>
    </location>
</feature>